<name>A0A392VVD4_9FABA</name>
<dbReference type="Proteomes" id="UP000265520">
    <property type="component" value="Unassembled WGS sequence"/>
</dbReference>
<dbReference type="AlphaFoldDB" id="A0A392VVD4"/>
<evidence type="ECO:0000313" key="1">
    <source>
        <dbReference type="EMBL" id="MCI91887.1"/>
    </source>
</evidence>
<evidence type="ECO:0000313" key="2">
    <source>
        <dbReference type="Proteomes" id="UP000265520"/>
    </source>
</evidence>
<reference evidence="1 2" key="1">
    <citation type="journal article" date="2018" name="Front. Plant Sci.">
        <title>Red Clover (Trifolium pratense) and Zigzag Clover (T. medium) - A Picture of Genomic Similarities and Differences.</title>
        <authorList>
            <person name="Dluhosova J."/>
            <person name="Istvanek J."/>
            <person name="Nedelnik J."/>
            <person name="Repkova J."/>
        </authorList>
    </citation>
    <scope>NUCLEOTIDE SEQUENCE [LARGE SCALE GENOMIC DNA]</scope>
    <source>
        <strain evidence="2">cv. 10/8</strain>
        <tissue evidence="1">Leaf</tissue>
    </source>
</reference>
<keyword evidence="2" id="KW-1185">Reference proteome</keyword>
<comment type="caution">
    <text evidence="1">The sequence shown here is derived from an EMBL/GenBank/DDBJ whole genome shotgun (WGS) entry which is preliminary data.</text>
</comment>
<accession>A0A392VVD4</accession>
<organism evidence="1 2">
    <name type="scientific">Trifolium medium</name>
    <dbReference type="NCBI Taxonomy" id="97028"/>
    <lineage>
        <taxon>Eukaryota</taxon>
        <taxon>Viridiplantae</taxon>
        <taxon>Streptophyta</taxon>
        <taxon>Embryophyta</taxon>
        <taxon>Tracheophyta</taxon>
        <taxon>Spermatophyta</taxon>
        <taxon>Magnoliopsida</taxon>
        <taxon>eudicotyledons</taxon>
        <taxon>Gunneridae</taxon>
        <taxon>Pentapetalae</taxon>
        <taxon>rosids</taxon>
        <taxon>fabids</taxon>
        <taxon>Fabales</taxon>
        <taxon>Fabaceae</taxon>
        <taxon>Papilionoideae</taxon>
        <taxon>50 kb inversion clade</taxon>
        <taxon>NPAAA clade</taxon>
        <taxon>Hologalegina</taxon>
        <taxon>IRL clade</taxon>
        <taxon>Trifolieae</taxon>
        <taxon>Trifolium</taxon>
    </lineage>
</organism>
<dbReference type="EMBL" id="LXQA011284738">
    <property type="protein sequence ID" value="MCI91887.1"/>
    <property type="molecule type" value="Genomic_DNA"/>
</dbReference>
<feature type="non-terminal residue" evidence="1">
    <location>
        <position position="1"/>
    </location>
</feature>
<sequence length="53" mass="5441">PEDTLGNVIVVIGMVELGSKGLDFTGLETIETAGTLIVLETGIGFETPAPEPV</sequence>
<protein>
    <submittedName>
        <fullName evidence="1">Uncharacterized protein</fullName>
    </submittedName>
</protein>
<proteinExistence type="predicted"/>